<dbReference type="AlphaFoldDB" id="A0AAW0Q7S9"/>
<reference evidence="4 5" key="1">
    <citation type="submission" date="2023-01" db="EMBL/GenBank/DDBJ databases">
        <title>Analysis of 21 Apiospora genomes using comparative genomics revels a genus with tremendous synthesis potential of carbohydrate active enzymes and secondary metabolites.</title>
        <authorList>
            <person name="Sorensen T."/>
        </authorList>
    </citation>
    <scope>NUCLEOTIDE SEQUENCE [LARGE SCALE GENOMIC DNA]</scope>
    <source>
        <strain evidence="4 5">CBS 117206</strain>
    </source>
</reference>
<dbReference type="InterPro" id="IPR055647">
    <property type="entry name" value="DUF7223"/>
</dbReference>
<dbReference type="Pfam" id="PF23865">
    <property type="entry name" value="DUF7223"/>
    <property type="match status" value="1"/>
</dbReference>
<evidence type="ECO:0000259" key="2">
    <source>
        <dbReference type="Pfam" id="PF22974"/>
    </source>
</evidence>
<keyword evidence="5" id="KW-1185">Reference proteome</keyword>
<feature type="region of interest" description="Disordered" evidence="1">
    <location>
        <begin position="290"/>
        <end position="340"/>
    </location>
</feature>
<sequence length="593" mass="62108">MASSMTATESATHSIVTDHVTQTHHTLVTDTLCAKSAEVRLPRIEIDININGHIGQNAFRPDPPVANLGALAPATQTTGPLTNDYGPSLPQSPVLPIDSSSTYPPASTFTTAPSTVPPSLALDQVSGAADVHPESPLVTLQPAIHWDCDVDDLENLRPDESHSVYYNPAGGVADAKAKHQYAWVRSNHSHPTVLLEHSAYIQYTRCQTDGLLISFTTLEAAKFCQRNWPSQILLSTYTTQCTGAGAGTGAQVYFLTSSIVFNGLDAIIVAIEVTLQEAVTDIDLSWGQYQPRGKNESSSGAGAGSGFGSGSSGEPPGGPTAKPDAGDSTHSDGGCGAPPAPTLSGLPAAACGPVFDDALDKMLGFVPFTKEDFPSSIKDIAPKIADVNAEDYDEINVADTSREIKRRVLHKRFNPFNKIARTVAKSAKGVVKTATKAVKQTAAAVVEGAKKVAHVVVDAVSSLANPKVDKTFPVDLGPKKLVDSPFGPAFQLYKKEKENKAGAASGAIGLYCVDCKVKGKIHVGGQLSFSLLGGGLTKGQLGLDGNIDAGLFLGLEAEARYNREFKTPIASVGIPGLTIPNIVTVGPVLKLDA</sequence>
<dbReference type="InterPro" id="IPR054293">
    <property type="entry name" value="DUF7029"/>
</dbReference>
<name>A0AAW0Q7S9_9PEZI</name>
<feature type="compositionally biased region" description="Gly residues" evidence="1">
    <location>
        <begin position="301"/>
        <end position="311"/>
    </location>
</feature>
<evidence type="ECO:0000313" key="5">
    <source>
        <dbReference type="Proteomes" id="UP001392437"/>
    </source>
</evidence>
<proteinExistence type="predicted"/>
<organism evidence="4 5">
    <name type="scientific">Apiospora kogelbergensis</name>
    <dbReference type="NCBI Taxonomy" id="1337665"/>
    <lineage>
        <taxon>Eukaryota</taxon>
        <taxon>Fungi</taxon>
        <taxon>Dikarya</taxon>
        <taxon>Ascomycota</taxon>
        <taxon>Pezizomycotina</taxon>
        <taxon>Sordariomycetes</taxon>
        <taxon>Xylariomycetidae</taxon>
        <taxon>Amphisphaeriales</taxon>
        <taxon>Apiosporaceae</taxon>
        <taxon>Apiospora</taxon>
    </lineage>
</organism>
<evidence type="ECO:0000256" key="1">
    <source>
        <dbReference type="SAM" id="MobiDB-lite"/>
    </source>
</evidence>
<dbReference type="Proteomes" id="UP001392437">
    <property type="component" value="Unassembled WGS sequence"/>
</dbReference>
<feature type="domain" description="DUF7223" evidence="3">
    <location>
        <begin position="508"/>
        <end position="593"/>
    </location>
</feature>
<evidence type="ECO:0000259" key="3">
    <source>
        <dbReference type="Pfam" id="PF23865"/>
    </source>
</evidence>
<gene>
    <name evidence="4" type="ORF">PG999_012774</name>
</gene>
<accession>A0AAW0Q7S9</accession>
<evidence type="ECO:0000313" key="4">
    <source>
        <dbReference type="EMBL" id="KAK8096830.1"/>
    </source>
</evidence>
<dbReference type="EMBL" id="JAQQWP010000010">
    <property type="protein sequence ID" value="KAK8096830.1"/>
    <property type="molecule type" value="Genomic_DNA"/>
</dbReference>
<feature type="domain" description="DUF7029" evidence="2">
    <location>
        <begin position="187"/>
        <end position="282"/>
    </location>
</feature>
<protein>
    <submittedName>
        <fullName evidence="4">Uncharacterized protein</fullName>
    </submittedName>
</protein>
<dbReference type="Pfam" id="PF22974">
    <property type="entry name" value="DUF7029"/>
    <property type="match status" value="1"/>
</dbReference>
<comment type="caution">
    <text evidence="4">The sequence shown here is derived from an EMBL/GenBank/DDBJ whole genome shotgun (WGS) entry which is preliminary data.</text>
</comment>